<dbReference type="InterPro" id="IPR046531">
    <property type="entry name" value="DUF6596"/>
</dbReference>
<dbReference type="SUPFAM" id="SSF88946">
    <property type="entry name" value="Sigma2 domain of RNA polymerase sigma factors"/>
    <property type="match status" value="1"/>
</dbReference>
<dbReference type="Gene3D" id="1.10.1740.10">
    <property type="match status" value="1"/>
</dbReference>
<dbReference type="AlphaFoldDB" id="A0A317C4I5"/>
<dbReference type="Pfam" id="PF08281">
    <property type="entry name" value="Sigma70_r4_2"/>
    <property type="match status" value="1"/>
</dbReference>
<dbReference type="InterPro" id="IPR013325">
    <property type="entry name" value="RNA_pol_sigma_r2"/>
</dbReference>
<feature type="domain" description="RNA polymerase sigma factor 70 region 4 type 2" evidence="2">
    <location>
        <begin position="115"/>
        <end position="165"/>
    </location>
</feature>
<name>A0A317C4I5_9GAMM</name>
<evidence type="ECO:0000313" key="5">
    <source>
        <dbReference type="Proteomes" id="UP000245506"/>
    </source>
</evidence>
<organism evidence="4 5">
    <name type="scientific">Leucothrix arctica</name>
    <dbReference type="NCBI Taxonomy" id="1481894"/>
    <lineage>
        <taxon>Bacteria</taxon>
        <taxon>Pseudomonadati</taxon>
        <taxon>Pseudomonadota</taxon>
        <taxon>Gammaproteobacteria</taxon>
        <taxon>Thiotrichales</taxon>
        <taxon>Thiotrichaceae</taxon>
        <taxon>Leucothrix</taxon>
    </lineage>
</organism>
<dbReference type="GO" id="GO:0003677">
    <property type="term" value="F:DNA binding"/>
    <property type="evidence" value="ECO:0007669"/>
    <property type="project" value="InterPro"/>
</dbReference>
<dbReference type="Proteomes" id="UP000245506">
    <property type="component" value="Unassembled WGS sequence"/>
</dbReference>
<dbReference type="GO" id="GO:0016987">
    <property type="term" value="F:sigma factor activity"/>
    <property type="evidence" value="ECO:0007669"/>
    <property type="project" value="InterPro"/>
</dbReference>
<dbReference type="EMBL" id="QGKL01000043">
    <property type="protein sequence ID" value="PWQ93111.1"/>
    <property type="molecule type" value="Genomic_DNA"/>
</dbReference>
<dbReference type="InterPro" id="IPR007627">
    <property type="entry name" value="RNA_pol_sigma70_r2"/>
</dbReference>
<protein>
    <submittedName>
        <fullName evidence="4">RNA polymerase subunit sigma-70</fullName>
    </submittedName>
</protein>
<evidence type="ECO:0000259" key="2">
    <source>
        <dbReference type="Pfam" id="PF08281"/>
    </source>
</evidence>
<evidence type="ECO:0000259" key="3">
    <source>
        <dbReference type="Pfam" id="PF20239"/>
    </source>
</evidence>
<gene>
    <name evidence="4" type="ORF">DKT75_20700</name>
</gene>
<dbReference type="InterPro" id="IPR036388">
    <property type="entry name" value="WH-like_DNA-bd_sf"/>
</dbReference>
<sequence>MNAHQQTAHIFRHEYGLLVASLLRRVGVEQLDAVEDAVQQAMLKALDVWTRQAIPDNPSGWLYQVAYREFLTNVRNAKRRQQLLAEQWQLEQPTLQPDEVPPVDVMTDDFLQVLFVACHESIPIASQLVFTLKSLCGFSVREVALRLFITEANVYKRFNRAKQQLQKQPQLLDELSELDKQSRLPMVQRVIYLMFTEGYLSSHEDHAIRTDLCEEALRLIRLLVETPSGNVPESHALLALMYFNVARLQARRDESGALLLLDQQDRSQWDPAFIELGITSLHQSASGETLSRYHLEACIAAEHCLAPSLAVTNWQKIVKAYELLEAVAPSPIHILNRAVAMAEWQGAEAGLAIIKCADIPSWLARSYHWYAVNADLQRRCGLLEEAQQSADQAIRSAPSEHIRQLLRVRLQMDFTGTGPPVKLTTTQ</sequence>
<reference evidence="4 5" key="1">
    <citation type="submission" date="2018-05" db="EMBL/GenBank/DDBJ databases">
        <title>Leucothrix arctica sp. nov., isolated from Arctic seawater.</title>
        <authorList>
            <person name="Choi A."/>
            <person name="Baek K."/>
        </authorList>
    </citation>
    <scope>NUCLEOTIDE SEQUENCE [LARGE SCALE GENOMIC DNA]</scope>
    <source>
        <strain evidence="4 5">IMCC9719</strain>
    </source>
</reference>
<feature type="domain" description="RNA polymerase sigma-70 region 2" evidence="1">
    <location>
        <begin position="14"/>
        <end position="80"/>
    </location>
</feature>
<proteinExistence type="predicted"/>
<feature type="domain" description="DUF6596" evidence="3">
    <location>
        <begin position="183"/>
        <end position="284"/>
    </location>
</feature>
<dbReference type="InterPro" id="IPR014284">
    <property type="entry name" value="RNA_pol_sigma-70_dom"/>
</dbReference>
<dbReference type="NCBIfam" id="TIGR02937">
    <property type="entry name" value="sigma70-ECF"/>
    <property type="match status" value="1"/>
</dbReference>
<comment type="caution">
    <text evidence="4">The sequence shown here is derived from an EMBL/GenBank/DDBJ whole genome shotgun (WGS) entry which is preliminary data.</text>
</comment>
<dbReference type="Pfam" id="PF04542">
    <property type="entry name" value="Sigma70_r2"/>
    <property type="match status" value="1"/>
</dbReference>
<dbReference type="PANTHER" id="PTHR47756:SF2">
    <property type="entry name" value="BLL6612 PROTEIN"/>
    <property type="match status" value="1"/>
</dbReference>
<accession>A0A317C4I5</accession>
<dbReference type="GO" id="GO:0006352">
    <property type="term" value="P:DNA-templated transcription initiation"/>
    <property type="evidence" value="ECO:0007669"/>
    <property type="project" value="InterPro"/>
</dbReference>
<dbReference type="OrthoDB" id="9780299at2"/>
<evidence type="ECO:0000259" key="1">
    <source>
        <dbReference type="Pfam" id="PF04542"/>
    </source>
</evidence>
<dbReference type="InterPro" id="IPR013249">
    <property type="entry name" value="RNA_pol_sigma70_r4_t2"/>
</dbReference>
<dbReference type="RefSeq" id="WP_109826645.1">
    <property type="nucleotide sequence ID" value="NZ_QGKL01000043.1"/>
</dbReference>
<dbReference type="Gene3D" id="1.10.10.10">
    <property type="entry name" value="Winged helix-like DNA-binding domain superfamily/Winged helix DNA-binding domain"/>
    <property type="match status" value="1"/>
</dbReference>
<keyword evidence="5" id="KW-1185">Reference proteome</keyword>
<evidence type="ECO:0000313" key="4">
    <source>
        <dbReference type="EMBL" id="PWQ93111.1"/>
    </source>
</evidence>
<dbReference type="Pfam" id="PF20239">
    <property type="entry name" value="DUF6596"/>
    <property type="match status" value="1"/>
</dbReference>
<dbReference type="SUPFAM" id="SSF88659">
    <property type="entry name" value="Sigma3 and sigma4 domains of RNA polymerase sigma factors"/>
    <property type="match status" value="1"/>
</dbReference>
<dbReference type="InterPro" id="IPR013324">
    <property type="entry name" value="RNA_pol_sigma_r3/r4-like"/>
</dbReference>
<dbReference type="PANTHER" id="PTHR47756">
    <property type="entry name" value="BLL6612 PROTEIN-RELATED"/>
    <property type="match status" value="1"/>
</dbReference>